<dbReference type="GeneID" id="70189314"/>
<accession>A0A9P9BIK0</accession>
<gene>
    <name evidence="7" type="ORF">B0I36DRAFT_369387</name>
</gene>
<dbReference type="AlphaFoldDB" id="A0A9P9BIK0"/>
<evidence type="ECO:0000256" key="1">
    <source>
        <dbReference type="ARBA" id="ARBA00004141"/>
    </source>
</evidence>
<reference evidence="7" key="1">
    <citation type="journal article" date="2021" name="Nat. Commun.">
        <title>Genetic determinants of endophytism in the Arabidopsis root mycobiome.</title>
        <authorList>
            <person name="Mesny F."/>
            <person name="Miyauchi S."/>
            <person name="Thiergart T."/>
            <person name="Pickel B."/>
            <person name="Atanasova L."/>
            <person name="Karlsson M."/>
            <person name="Huettel B."/>
            <person name="Barry K.W."/>
            <person name="Haridas S."/>
            <person name="Chen C."/>
            <person name="Bauer D."/>
            <person name="Andreopoulos W."/>
            <person name="Pangilinan J."/>
            <person name="LaButti K."/>
            <person name="Riley R."/>
            <person name="Lipzen A."/>
            <person name="Clum A."/>
            <person name="Drula E."/>
            <person name="Henrissat B."/>
            <person name="Kohler A."/>
            <person name="Grigoriev I.V."/>
            <person name="Martin F.M."/>
            <person name="Hacquard S."/>
        </authorList>
    </citation>
    <scope>NUCLEOTIDE SEQUENCE</scope>
    <source>
        <strain evidence="7">MPI-CAGE-CH-0230</strain>
    </source>
</reference>
<keyword evidence="8" id="KW-1185">Reference proteome</keyword>
<dbReference type="GO" id="GO:0016020">
    <property type="term" value="C:membrane"/>
    <property type="evidence" value="ECO:0007669"/>
    <property type="project" value="UniProtKB-SubCell"/>
</dbReference>
<dbReference type="Proteomes" id="UP000756346">
    <property type="component" value="Unassembled WGS sequence"/>
</dbReference>
<dbReference type="EMBL" id="JAGTJQ010000013">
    <property type="protein sequence ID" value="KAH7014430.1"/>
    <property type="molecule type" value="Genomic_DNA"/>
</dbReference>
<evidence type="ECO:0000256" key="3">
    <source>
        <dbReference type="ARBA" id="ARBA00022989"/>
    </source>
</evidence>
<comment type="subcellular location">
    <subcellularLocation>
        <location evidence="1">Membrane</location>
        <topology evidence="1">Multi-pass membrane protein</topology>
    </subcellularLocation>
</comment>
<evidence type="ECO:0000259" key="6">
    <source>
        <dbReference type="Pfam" id="PF01284"/>
    </source>
</evidence>
<evidence type="ECO:0000256" key="2">
    <source>
        <dbReference type="ARBA" id="ARBA00022692"/>
    </source>
</evidence>
<feature type="domain" description="MARVEL" evidence="6">
    <location>
        <begin position="37"/>
        <end position="162"/>
    </location>
</feature>
<proteinExistence type="predicted"/>
<keyword evidence="3 5" id="KW-1133">Transmembrane helix</keyword>
<dbReference type="Pfam" id="PF01284">
    <property type="entry name" value="MARVEL"/>
    <property type="match status" value="1"/>
</dbReference>
<feature type="transmembrane region" description="Helical" evidence="5">
    <location>
        <begin position="140"/>
        <end position="164"/>
    </location>
</feature>
<evidence type="ECO:0000256" key="5">
    <source>
        <dbReference type="SAM" id="Phobius"/>
    </source>
</evidence>
<name>A0A9P9BIK0_9PEZI</name>
<keyword evidence="2 5" id="KW-0812">Transmembrane</keyword>
<keyword evidence="4 5" id="KW-0472">Membrane</keyword>
<dbReference type="RefSeq" id="XP_046005397.1">
    <property type="nucleotide sequence ID" value="XM_046159768.1"/>
</dbReference>
<dbReference type="PANTHER" id="PTHR37451">
    <property type="entry name" value="MARVEL DOMAIN"/>
    <property type="match status" value="1"/>
</dbReference>
<feature type="transmembrane region" description="Helical" evidence="5">
    <location>
        <begin position="69"/>
        <end position="89"/>
    </location>
</feature>
<organism evidence="7 8">
    <name type="scientific">Microdochium trichocladiopsis</name>
    <dbReference type="NCBI Taxonomy" id="1682393"/>
    <lineage>
        <taxon>Eukaryota</taxon>
        <taxon>Fungi</taxon>
        <taxon>Dikarya</taxon>
        <taxon>Ascomycota</taxon>
        <taxon>Pezizomycotina</taxon>
        <taxon>Sordariomycetes</taxon>
        <taxon>Xylariomycetidae</taxon>
        <taxon>Xylariales</taxon>
        <taxon>Microdochiaceae</taxon>
        <taxon>Microdochium</taxon>
    </lineage>
</organism>
<dbReference type="InterPro" id="IPR008253">
    <property type="entry name" value="Marvel"/>
</dbReference>
<dbReference type="OrthoDB" id="5325022at2759"/>
<comment type="caution">
    <text evidence="7">The sequence shown here is derived from an EMBL/GenBank/DDBJ whole genome shotgun (WGS) entry which is preliminary data.</text>
</comment>
<dbReference type="PANTHER" id="PTHR37451:SF4">
    <property type="entry name" value="MARVEL DOMAIN-CONTAINING PROTEIN"/>
    <property type="match status" value="1"/>
</dbReference>
<feature type="transmembrane region" description="Helical" evidence="5">
    <location>
        <begin position="36"/>
        <end position="57"/>
    </location>
</feature>
<protein>
    <recommendedName>
        <fullName evidence="6">MARVEL domain-containing protein</fullName>
    </recommendedName>
</protein>
<evidence type="ECO:0000256" key="4">
    <source>
        <dbReference type="ARBA" id="ARBA00023136"/>
    </source>
</evidence>
<sequence>MNNTPNAMPMPQAEALRPAPRKAGQEHVLTYPPGFVAVRAIQLVSAIVVLGTAGYILGEKPWRGTPPPGFGLSLFAALSTIICVVYYIVAQYGLPAAYKYWAILAHDIFLLVLWLISYPLVGVAMADLGSHNLSSYDESIFSAGCAAAGFGAICFILFCVSLGIHGAALHRHRAAGGHWKTPASPAAPVHQQAGGYPAPNQAVAAGNFQSKQQGQFATTIQMQEQMPPMHYQQMPANMPTQYQQIPPANMHV</sequence>
<feature type="transmembrane region" description="Helical" evidence="5">
    <location>
        <begin position="101"/>
        <end position="120"/>
    </location>
</feature>
<evidence type="ECO:0000313" key="7">
    <source>
        <dbReference type="EMBL" id="KAH7014430.1"/>
    </source>
</evidence>
<evidence type="ECO:0000313" key="8">
    <source>
        <dbReference type="Proteomes" id="UP000756346"/>
    </source>
</evidence>